<evidence type="ECO:0000313" key="4">
    <source>
        <dbReference type="Proteomes" id="UP000708208"/>
    </source>
</evidence>
<dbReference type="GO" id="GO:0008061">
    <property type="term" value="F:chitin binding"/>
    <property type="evidence" value="ECO:0007669"/>
    <property type="project" value="InterPro"/>
</dbReference>
<name>A0A8J2NUU6_9HEXA</name>
<keyword evidence="1" id="KW-0732">Signal</keyword>
<proteinExistence type="predicted"/>
<dbReference type="InterPro" id="IPR001223">
    <property type="entry name" value="Glyco_hydro18_cat"/>
</dbReference>
<gene>
    <name evidence="3" type="ORF">AFUS01_LOCUS16085</name>
</gene>
<dbReference type="GO" id="GO:0005576">
    <property type="term" value="C:extracellular region"/>
    <property type="evidence" value="ECO:0007669"/>
    <property type="project" value="TreeGrafter"/>
</dbReference>
<dbReference type="InterPro" id="IPR011583">
    <property type="entry name" value="Chitinase_II/V-like_cat"/>
</dbReference>
<dbReference type="OrthoDB" id="10066324at2759"/>
<keyword evidence="4" id="KW-1185">Reference proteome</keyword>
<dbReference type="GO" id="GO:0004568">
    <property type="term" value="F:chitinase activity"/>
    <property type="evidence" value="ECO:0007669"/>
    <property type="project" value="TreeGrafter"/>
</dbReference>
<feature type="signal peptide" evidence="1">
    <location>
        <begin position="1"/>
        <end position="28"/>
    </location>
</feature>
<evidence type="ECO:0000259" key="2">
    <source>
        <dbReference type="PROSITE" id="PS51910"/>
    </source>
</evidence>
<dbReference type="SMART" id="SM00636">
    <property type="entry name" value="Glyco_18"/>
    <property type="match status" value="1"/>
</dbReference>
<comment type="caution">
    <text evidence="3">The sequence shown here is derived from an EMBL/GenBank/DDBJ whole genome shotgun (WGS) entry which is preliminary data.</text>
</comment>
<dbReference type="AlphaFoldDB" id="A0A8J2NUU6"/>
<dbReference type="GO" id="GO:0006032">
    <property type="term" value="P:chitin catabolic process"/>
    <property type="evidence" value="ECO:0007669"/>
    <property type="project" value="TreeGrafter"/>
</dbReference>
<dbReference type="InterPro" id="IPR050314">
    <property type="entry name" value="Glycosyl_Hydrlase_18"/>
</dbReference>
<dbReference type="Proteomes" id="UP000708208">
    <property type="component" value="Unassembled WGS sequence"/>
</dbReference>
<evidence type="ECO:0000256" key="1">
    <source>
        <dbReference type="SAM" id="SignalP"/>
    </source>
</evidence>
<protein>
    <recommendedName>
        <fullName evidence="2">GH18 domain-containing protein</fullName>
    </recommendedName>
</protein>
<evidence type="ECO:0000313" key="3">
    <source>
        <dbReference type="EMBL" id="CAG7727233.1"/>
    </source>
</evidence>
<dbReference type="PANTHER" id="PTHR11177">
    <property type="entry name" value="CHITINASE"/>
    <property type="match status" value="1"/>
</dbReference>
<accession>A0A8J2NUU6</accession>
<dbReference type="Pfam" id="PF00704">
    <property type="entry name" value="Glyco_hydro_18"/>
    <property type="match status" value="1"/>
</dbReference>
<sequence length="444" mass="51030">MTFTALRLFELILFFHIFQPLLVLYTHCQQINQQNDVCEPDQRMQVFCYIGLWYPETYSRRFSEDDMDPYLCTHVILAYFTFKKEGGNYVFAPYERGDALTKSLIDRSSFKRSTQYLLCVGGFVDFDIDKYTQMARNPRMRKIFAKNVMALLKLHRAHGVDFMWNYIGRRDYADTGDKVGDMHNLAQITEDLCDEMKKGGFLCVITLVKVEKRSLMSHKDYQANITAVVRAADFINIWTVDIIPVEFSDGSQSLMPQGLLIPTDNADERSYYDGYEDKSVNFVLDFYKTVLRNSTEHLRKLSLTVTLQFGAHGFRRGENASINTHTAMHTNDNPITGDRRYQYPYFEICKNLLEDTSRWELIEFPGGVPVAIDHGLDTASKFIGAIPTVTEAYVRKKVAFARSQNLGGITIFHITADDILGLCSNQTFPILNAINEELNGCRYV</sequence>
<organism evidence="3 4">
    <name type="scientific">Allacma fusca</name>
    <dbReference type="NCBI Taxonomy" id="39272"/>
    <lineage>
        <taxon>Eukaryota</taxon>
        <taxon>Metazoa</taxon>
        <taxon>Ecdysozoa</taxon>
        <taxon>Arthropoda</taxon>
        <taxon>Hexapoda</taxon>
        <taxon>Collembola</taxon>
        <taxon>Symphypleona</taxon>
        <taxon>Sminthuridae</taxon>
        <taxon>Allacma</taxon>
    </lineage>
</organism>
<dbReference type="EMBL" id="CAJVCH010145553">
    <property type="protein sequence ID" value="CAG7727233.1"/>
    <property type="molecule type" value="Genomic_DNA"/>
</dbReference>
<feature type="chain" id="PRO_5035217166" description="GH18 domain-containing protein" evidence="1">
    <location>
        <begin position="29"/>
        <end position="444"/>
    </location>
</feature>
<dbReference type="PROSITE" id="PS51910">
    <property type="entry name" value="GH18_2"/>
    <property type="match status" value="1"/>
</dbReference>
<feature type="domain" description="GH18" evidence="2">
    <location>
        <begin position="44"/>
        <end position="441"/>
    </location>
</feature>
<dbReference type="PANTHER" id="PTHR11177:SF399">
    <property type="entry name" value="CHITINASE 6, ISOFORM C"/>
    <property type="match status" value="1"/>
</dbReference>
<dbReference type="GO" id="GO:0005975">
    <property type="term" value="P:carbohydrate metabolic process"/>
    <property type="evidence" value="ECO:0007669"/>
    <property type="project" value="InterPro"/>
</dbReference>
<reference evidence="3" key="1">
    <citation type="submission" date="2021-06" db="EMBL/GenBank/DDBJ databases">
        <authorList>
            <person name="Hodson N. C."/>
            <person name="Mongue J. A."/>
            <person name="Jaron S. K."/>
        </authorList>
    </citation>
    <scope>NUCLEOTIDE SEQUENCE</scope>
</reference>